<reference evidence="1 2" key="1">
    <citation type="submission" date="2022-03" db="EMBL/GenBank/DDBJ databases">
        <authorList>
            <person name="Brunel B."/>
        </authorList>
    </citation>
    <scope>NUCLEOTIDE SEQUENCE [LARGE SCALE GENOMIC DNA]</scope>
    <source>
        <strain evidence="1">STM5069sample</strain>
    </source>
</reference>
<name>A0ABM9EK34_9HYPH</name>
<evidence type="ECO:0000313" key="2">
    <source>
        <dbReference type="Proteomes" id="UP001153050"/>
    </source>
</evidence>
<organism evidence="1 2">
    <name type="scientific">Mesorhizobium escarrei</name>
    <dbReference type="NCBI Taxonomy" id="666018"/>
    <lineage>
        <taxon>Bacteria</taxon>
        <taxon>Pseudomonadati</taxon>
        <taxon>Pseudomonadota</taxon>
        <taxon>Alphaproteobacteria</taxon>
        <taxon>Hyphomicrobiales</taxon>
        <taxon>Phyllobacteriaceae</taxon>
        <taxon>Mesorhizobium</taxon>
    </lineage>
</organism>
<sequence>MRHTIGCKLDRLMADRQKREIMPDLLLHYDFPDCCFFDPVKVLVVGMANWRARRDETGQLGSAM</sequence>
<dbReference type="Proteomes" id="UP001153050">
    <property type="component" value="Unassembled WGS sequence"/>
</dbReference>
<gene>
    <name evidence="1" type="ORF">MES5069_80016</name>
</gene>
<comment type="caution">
    <text evidence="1">The sequence shown here is derived from an EMBL/GenBank/DDBJ whole genome shotgun (WGS) entry which is preliminary data.</text>
</comment>
<keyword evidence="2" id="KW-1185">Reference proteome</keyword>
<dbReference type="EMBL" id="CAKXZT010000179">
    <property type="protein sequence ID" value="CAH2409293.1"/>
    <property type="molecule type" value="Genomic_DNA"/>
</dbReference>
<protein>
    <submittedName>
        <fullName evidence="1">Uncharacterized protein</fullName>
    </submittedName>
</protein>
<evidence type="ECO:0000313" key="1">
    <source>
        <dbReference type="EMBL" id="CAH2409293.1"/>
    </source>
</evidence>
<proteinExistence type="predicted"/>
<accession>A0ABM9EK34</accession>